<dbReference type="InParanoid" id="A0A0C2W274"/>
<dbReference type="EMBL" id="KN818550">
    <property type="protein sequence ID" value="KIL55202.1"/>
    <property type="molecule type" value="Genomic_DNA"/>
</dbReference>
<reference evidence="2 3" key="1">
    <citation type="submission" date="2014-04" db="EMBL/GenBank/DDBJ databases">
        <title>Evolutionary Origins and Diversification of the Mycorrhizal Mutualists.</title>
        <authorList>
            <consortium name="DOE Joint Genome Institute"/>
            <consortium name="Mycorrhizal Genomics Consortium"/>
            <person name="Kohler A."/>
            <person name="Kuo A."/>
            <person name="Nagy L.G."/>
            <person name="Floudas D."/>
            <person name="Copeland A."/>
            <person name="Barry K.W."/>
            <person name="Cichocki N."/>
            <person name="Veneault-Fourrey C."/>
            <person name="LaButti K."/>
            <person name="Lindquist E.A."/>
            <person name="Lipzen A."/>
            <person name="Lundell T."/>
            <person name="Morin E."/>
            <person name="Murat C."/>
            <person name="Riley R."/>
            <person name="Ohm R."/>
            <person name="Sun H."/>
            <person name="Tunlid A."/>
            <person name="Henrissat B."/>
            <person name="Grigoriev I.V."/>
            <person name="Hibbett D.S."/>
            <person name="Martin F."/>
        </authorList>
    </citation>
    <scope>NUCLEOTIDE SEQUENCE [LARGE SCALE GENOMIC DNA]</scope>
    <source>
        <strain evidence="2 3">Koide BX008</strain>
    </source>
</reference>
<evidence type="ECO:0000313" key="2">
    <source>
        <dbReference type="EMBL" id="KIL55202.1"/>
    </source>
</evidence>
<evidence type="ECO:0000313" key="3">
    <source>
        <dbReference type="Proteomes" id="UP000054549"/>
    </source>
</evidence>
<name>A0A0C2W274_AMAMK</name>
<organism evidence="2 3">
    <name type="scientific">Amanita muscaria (strain Koide BX008)</name>
    <dbReference type="NCBI Taxonomy" id="946122"/>
    <lineage>
        <taxon>Eukaryota</taxon>
        <taxon>Fungi</taxon>
        <taxon>Dikarya</taxon>
        <taxon>Basidiomycota</taxon>
        <taxon>Agaricomycotina</taxon>
        <taxon>Agaricomycetes</taxon>
        <taxon>Agaricomycetidae</taxon>
        <taxon>Agaricales</taxon>
        <taxon>Pluteineae</taxon>
        <taxon>Amanitaceae</taxon>
        <taxon>Amanita</taxon>
    </lineage>
</organism>
<evidence type="ECO:0000256" key="1">
    <source>
        <dbReference type="SAM" id="MobiDB-lite"/>
    </source>
</evidence>
<dbReference type="HOGENOM" id="CLU_2290972_0_0_1"/>
<accession>A0A0C2W274</accession>
<dbReference type="Proteomes" id="UP000054549">
    <property type="component" value="Unassembled WGS sequence"/>
</dbReference>
<dbReference type="STRING" id="946122.A0A0C2W274"/>
<dbReference type="OrthoDB" id="3043229at2759"/>
<gene>
    <name evidence="2" type="ORF">M378DRAFT_18151</name>
</gene>
<protein>
    <submittedName>
        <fullName evidence="2">Uncharacterized protein</fullName>
    </submittedName>
</protein>
<dbReference type="AlphaFoldDB" id="A0A0C2W274"/>
<keyword evidence="3" id="KW-1185">Reference proteome</keyword>
<feature type="region of interest" description="Disordered" evidence="1">
    <location>
        <begin position="82"/>
        <end position="101"/>
    </location>
</feature>
<sequence length="101" mass="11346">MSPFKLMYGTDPVAIPTAIPRTSAPAVEKRLEELKNFREEALAAHELNKQRMAQRITRRSKPFKIGDKVWLSTKNLSIKGPTKNHGASYVPIETSLPMESP</sequence>
<proteinExistence type="predicted"/>